<name>A0A9X2CGW4_9GAMM</name>
<feature type="transmembrane region" description="Helical" evidence="11">
    <location>
        <begin position="378"/>
        <end position="401"/>
    </location>
</feature>
<gene>
    <name evidence="14" type="primary">nhaD</name>
    <name evidence="14" type="ORF">L2740_04740</name>
</gene>
<feature type="transmembrane region" description="Helical" evidence="11">
    <location>
        <begin position="452"/>
        <end position="470"/>
    </location>
</feature>
<evidence type="ECO:0000256" key="8">
    <source>
        <dbReference type="ARBA" id="ARBA00023136"/>
    </source>
</evidence>
<dbReference type="AlphaFoldDB" id="A0A9X2CGW4"/>
<sequence>MKVSHLILAILFWGLATPAFASEAGLDLTQSGVGYAALIIFFLAYCLVMGEEYLQLRKSKPVLLAAGIIWLMIGFAYQQQGQIEVAKQALEHNLLEYSELLLFLLVAMTYISAMEERRLFDSLQAWMVSKGFNFRTLFWLTGFLSFVISPIADNLTTALLMCAVVMKVGGDNLKFINIACINIVVAANAGGAFSPFGDITTLMVWQAGLVSFIEFSDLLIPSLVNYIIPAVIMSFFVPKTKPNCANEKVELKRGAKRIVALFIFTIATAVSFHALVHFPPVIGMMMGLGYLQFFGFYLRKTLPRSLEKKKAVAMANKDEAALKRLGSVVPFDVFKRVSHAEWDTLLFFYGVVMCVGGLSLLGYLGMVSDVMYNQWDPIWANVMVGILSAIVDNIPVMFAVLTMQPELSLGNWLLVTLTAGVGGSMLSIGSAAGVALMGAAHGKYTFFGHLKWMPVIALGYAASIACHLWLNGHLF</sequence>
<evidence type="ECO:0000256" key="12">
    <source>
        <dbReference type="SAM" id="SignalP"/>
    </source>
</evidence>
<feature type="transmembrane region" description="Helical" evidence="11">
    <location>
        <begin position="258"/>
        <end position="275"/>
    </location>
</feature>
<keyword evidence="12" id="KW-0732">Signal</keyword>
<evidence type="ECO:0000256" key="5">
    <source>
        <dbReference type="ARBA" id="ARBA00022989"/>
    </source>
</evidence>
<evidence type="ECO:0000313" key="14">
    <source>
        <dbReference type="EMBL" id="MCL1137855.1"/>
    </source>
</evidence>
<evidence type="ECO:0000256" key="10">
    <source>
        <dbReference type="ARBA" id="ARBA00025753"/>
    </source>
</evidence>
<evidence type="ECO:0000313" key="15">
    <source>
        <dbReference type="Proteomes" id="UP001139293"/>
    </source>
</evidence>
<evidence type="ECO:0000256" key="7">
    <source>
        <dbReference type="ARBA" id="ARBA00023065"/>
    </source>
</evidence>
<dbReference type="InterPro" id="IPR045016">
    <property type="entry name" value="NhaD-like"/>
</dbReference>
<keyword evidence="6" id="KW-0915">Sodium</keyword>
<dbReference type="PANTHER" id="PTHR43269">
    <property type="entry name" value="SODIUM/PROTON ANTIPORTER 1-RELATED"/>
    <property type="match status" value="1"/>
</dbReference>
<feature type="domain" description="Citrate transporter-like" evidence="13">
    <location>
        <begin position="68"/>
        <end position="420"/>
    </location>
</feature>
<dbReference type="Proteomes" id="UP001139293">
    <property type="component" value="Unassembled WGS sequence"/>
</dbReference>
<reference evidence="14" key="1">
    <citation type="submission" date="2022-01" db="EMBL/GenBank/DDBJ databases">
        <title>Whole genome-based taxonomy of the Shewanellaceae.</title>
        <authorList>
            <person name="Martin-Rodriguez A.J."/>
        </authorList>
    </citation>
    <scope>NUCLEOTIDE SEQUENCE</scope>
    <source>
        <strain evidence="14">KCTC 23973</strain>
    </source>
</reference>
<comment type="subcellular location">
    <subcellularLocation>
        <location evidence="1">Membrane</location>
        <topology evidence="1">Multi-pass membrane protein</topology>
    </subcellularLocation>
</comment>
<dbReference type="PANTHER" id="PTHR43269:SF2">
    <property type="entry name" value="SODIUM_PROTON ANTIPORTER 1-RELATED"/>
    <property type="match status" value="1"/>
</dbReference>
<keyword evidence="7" id="KW-0406">Ion transport</keyword>
<keyword evidence="4 11" id="KW-0812">Transmembrane</keyword>
<feature type="transmembrane region" description="Helical" evidence="11">
    <location>
        <begin position="61"/>
        <end position="77"/>
    </location>
</feature>
<feature type="transmembrane region" description="Helical" evidence="11">
    <location>
        <begin position="31"/>
        <end position="49"/>
    </location>
</feature>
<dbReference type="InterPro" id="IPR004680">
    <property type="entry name" value="Cit_transptr-like_dom"/>
</dbReference>
<dbReference type="EMBL" id="JAKILB010000002">
    <property type="protein sequence ID" value="MCL1137855.1"/>
    <property type="molecule type" value="Genomic_DNA"/>
</dbReference>
<dbReference type="RefSeq" id="WP_248948969.1">
    <property type="nucleotide sequence ID" value="NZ_JAKILB010000002.1"/>
</dbReference>
<proteinExistence type="inferred from homology"/>
<dbReference type="GO" id="GO:0006814">
    <property type="term" value="P:sodium ion transport"/>
    <property type="evidence" value="ECO:0007669"/>
    <property type="project" value="UniProtKB-KW"/>
</dbReference>
<keyword evidence="9" id="KW-0739">Sodium transport</keyword>
<feature type="transmembrane region" description="Helical" evidence="11">
    <location>
        <begin position="281"/>
        <end position="298"/>
    </location>
</feature>
<keyword evidence="2" id="KW-0813">Transport</keyword>
<feature type="transmembrane region" description="Helical" evidence="11">
    <location>
        <begin position="218"/>
        <end position="237"/>
    </location>
</feature>
<dbReference type="NCBIfam" id="NF038006">
    <property type="entry name" value="NhaD_1"/>
    <property type="match status" value="1"/>
</dbReference>
<dbReference type="GO" id="GO:0016020">
    <property type="term" value="C:membrane"/>
    <property type="evidence" value="ECO:0007669"/>
    <property type="project" value="UniProtKB-SubCell"/>
</dbReference>
<organism evidence="14 15">
    <name type="scientific">Shewanella pneumatophori</name>
    <dbReference type="NCBI Taxonomy" id="314092"/>
    <lineage>
        <taxon>Bacteria</taxon>
        <taxon>Pseudomonadati</taxon>
        <taxon>Pseudomonadota</taxon>
        <taxon>Gammaproteobacteria</taxon>
        <taxon>Alteromonadales</taxon>
        <taxon>Shewanellaceae</taxon>
        <taxon>Shewanella</taxon>
    </lineage>
</organism>
<feature type="chain" id="PRO_5040940597" evidence="12">
    <location>
        <begin position="22"/>
        <end position="475"/>
    </location>
</feature>
<keyword evidence="15" id="KW-1185">Reference proteome</keyword>
<evidence type="ECO:0000259" key="13">
    <source>
        <dbReference type="Pfam" id="PF03600"/>
    </source>
</evidence>
<accession>A0A9X2CGW4</accession>
<evidence type="ECO:0000256" key="1">
    <source>
        <dbReference type="ARBA" id="ARBA00004141"/>
    </source>
</evidence>
<dbReference type="Pfam" id="PF03600">
    <property type="entry name" value="CitMHS"/>
    <property type="match status" value="1"/>
</dbReference>
<evidence type="ECO:0000256" key="3">
    <source>
        <dbReference type="ARBA" id="ARBA00022449"/>
    </source>
</evidence>
<keyword evidence="5 11" id="KW-1133">Transmembrane helix</keyword>
<evidence type="ECO:0000256" key="9">
    <source>
        <dbReference type="ARBA" id="ARBA00023201"/>
    </source>
</evidence>
<feature type="transmembrane region" description="Helical" evidence="11">
    <location>
        <begin position="345"/>
        <end position="366"/>
    </location>
</feature>
<feature type="signal peptide" evidence="12">
    <location>
        <begin position="1"/>
        <end position="21"/>
    </location>
</feature>
<comment type="similarity">
    <text evidence="10">Belongs to the NhaD Na(+)/H(+) (TC 2.A.62) antiporter family.</text>
</comment>
<dbReference type="GO" id="GO:0015297">
    <property type="term" value="F:antiporter activity"/>
    <property type="evidence" value="ECO:0007669"/>
    <property type="project" value="UniProtKB-KW"/>
</dbReference>
<evidence type="ECO:0000256" key="2">
    <source>
        <dbReference type="ARBA" id="ARBA00022448"/>
    </source>
</evidence>
<keyword evidence="8 11" id="KW-0472">Membrane</keyword>
<evidence type="ECO:0000256" key="11">
    <source>
        <dbReference type="SAM" id="Phobius"/>
    </source>
</evidence>
<keyword evidence="3" id="KW-0050">Antiport</keyword>
<feature type="transmembrane region" description="Helical" evidence="11">
    <location>
        <begin position="134"/>
        <end position="152"/>
    </location>
</feature>
<protein>
    <submittedName>
        <fullName evidence="14">Sodium:proton antiporter NhaD</fullName>
    </submittedName>
</protein>
<comment type="caution">
    <text evidence="14">The sequence shown here is derived from an EMBL/GenBank/DDBJ whole genome shotgun (WGS) entry which is preliminary data.</text>
</comment>
<evidence type="ECO:0000256" key="4">
    <source>
        <dbReference type="ARBA" id="ARBA00022692"/>
    </source>
</evidence>
<feature type="transmembrane region" description="Helical" evidence="11">
    <location>
        <begin position="413"/>
        <end position="440"/>
    </location>
</feature>
<evidence type="ECO:0000256" key="6">
    <source>
        <dbReference type="ARBA" id="ARBA00023053"/>
    </source>
</evidence>